<dbReference type="Pfam" id="PF15354">
    <property type="entry name" value="KAAG1"/>
    <property type="match status" value="1"/>
</dbReference>
<keyword evidence="3" id="KW-1185">Reference proteome</keyword>
<reference evidence="2" key="3">
    <citation type="submission" date="2025-09" db="UniProtKB">
        <authorList>
            <consortium name="Ensembl"/>
        </authorList>
    </citation>
    <scope>IDENTIFICATION</scope>
</reference>
<dbReference type="Ensembl" id="ENSCPVT00000027396.1">
    <property type="protein sequence ID" value="ENSCPVP00000024143.1"/>
    <property type="gene ID" value="ENSCPVG00000016974.1"/>
</dbReference>
<reference evidence="2" key="2">
    <citation type="submission" date="2025-08" db="UniProtKB">
        <authorList>
            <consortium name="Ensembl"/>
        </authorList>
    </citation>
    <scope>IDENTIFICATION</scope>
</reference>
<feature type="region of interest" description="Disordered" evidence="1">
    <location>
        <begin position="89"/>
        <end position="150"/>
    </location>
</feature>
<dbReference type="Proteomes" id="UP000694382">
    <property type="component" value="Chromosome 2"/>
</dbReference>
<reference evidence="2" key="1">
    <citation type="submission" date="2020-02" db="EMBL/GenBank/DDBJ databases">
        <authorList>
            <person name="Enbody D E."/>
            <person name="Pettersson E M."/>
        </authorList>
    </citation>
    <scope>NUCLEOTIDE SEQUENCE [LARGE SCALE GENOMIC DNA]</scope>
</reference>
<name>A0A8U8AX09_GEOPR</name>
<proteinExistence type="predicted"/>
<sequence length="150" mass="16139">MPTPGGIDVSHCSKGRLHPARHLFQEHIKVGHFLLVDDNAAPREERVPVAIHQHALHARLREPRRLCARAGHAAGRASCAAPAARTWGRGYRGNGISRGRQGNPRSASFCPTAARSHKGRAGGGAALAAQRPHRALAHPGDEKPLKPERK</sequence>
<dbReference type="InterPro" id="IPR029407">
    <property type="entry name" value="KAAG1"/>
</dbReference>
<evidence type="ECO:0000313" key="3">
    <source>
        <dbReference type="Proteomes" id="UP000694382"/>
    </source>
</evidence>
<protein>
    <submittedName>
        <fullName evidence="2">Uncharacterized protein</fullName>
    </submittedName>
</protein>
<dbReference type="AlphaFoldDB" id="A0A8U8AX09"/>
<feature type="compositionally biased region" description="Basic and acidic residues" evidence="1">
    <location>
        <begin position="139"/>
        <end position="150"/>
    </location>
</feature>
<organism evidence="2 3">
    <name type="scientific">Geospiza parvula</name>
    <name type="common">Small tree-finch</name>
    <name type="synonym">Camarhynchus parvulus</name>
    <dbReference type="NCBI Taxonomy" id="87175"/>
    <lineage>
        <taxon>Eukaryota</taxon>
        <taxon>Metazoa</taxon>
        <taxon>Chordata</taxon>
        <taxon>Craniata</taxon>
        <taxon>Vertebrata</taxon>
        <taxon>Euteleostomi</taxon>
        <taxon>Archelosauria</taxon>
        <taxon>Archosauria</taxon>
        <taxon>Dinosauria</taxon>
        <taxon>Saurischia</taxon>
        <taxon>Theropoda</taxon>
        <taxon>Coelurosauria</taxon>
        <taxon>Aves</taxon>
        <taxon>Neognathae</taxon>
        <taxon>Neoaves</taxon>
        <taxon>Telluraves</taxon>
        <taxon>Australaves</taxon>
        <taxon>Passeriformes</taxon>
        <taxon>Thraupidae</taxon>
        <taxon>Camarhynchus</taxon>
    </lineage>
</organism>
<evidence type="ECO:0000256" key="1">
    <source>
        <dbReference type="SAM" id="MobiDB-lite"/>
    </source>
</evidence>
<evidence type="ECO:0000313" key="2">
    <source>
        <dbReference type="Ensembl" id="ENSCPVP00000024143.1"/>
    </source>
</evidence>
<accession>A0A8U8AX09</accession>